<evidence type="ECO:0000256" key="9">
    <source>
        <dbReference type="ARBA" id="ARBA00047885"/>
    </source>
</evidence>
<evidence type="ECO:0000256" key="10">
    <source>
        <dbReference type="ARBA" id="ARBA00048167"/>
    </source>
</evidence>
<dbReference type="GO" id="GO:0071885">
    <property type="term" value="F:N-terminal protein N-methyltransferase activity"/>
    <property type="evidence" value="ECO:0007669"/>
    <property type="project" value="UniProtKB-EC"/>
</dbReference>
<dbReference type="InterPro" id="IPR029063">
    <property type="entry name" value="SAM-dependent_MTases_sf"/>
</dbReference>
<dbReference type="InterPro" id="IPR008576">
    <property type="entry name" value="MeTrfase_NTM1"/>
</dbReference>
<comment type="catalytic activity">
    <reaction evidence="10">
        <text>N-terminal L-alanyl-L-prolyl-L-lysyl-[protein] + 3 S-adenosyl-L-methionine = N-terminal N,N,N-trimethyl-L-alanyl-L-prolyl-L-lysyl-[protein] + 3 S-adenosyl-L-homocysteine + 3 H(+)</text>
        <dbReference type="Rhea" id="RHEA:54712"/>
        <dbReference type="Rhea" id="RHEA-COMP:13785"/>
        <dbReference type="Rhea" id="RHEA-COMP:13971"/>
        <dbReference type="ChEBI" id="CHEBI:15378"/>
        <dbReference type="ChEBI" id="CHEBI:57856"/>
        <dbReference type="ChEBI" id="CHEBI:59789"/>
        <dbReference type="ChEBI" id="CHEBI:138057"/>
        <dbReference type="ChEBI" id="CHEBI:138315"/>
        <dbReference type="EC" id="2.1.1.244"/>
    </reaction>
</comment>
<dbReference type="eggNOG" id="KOG3178">
    <property type="taxonomic scope" value="Eukaryota"/>
</dbReference>
<evidence type="ECO:0000256" key="2">
    <source>
        <dbReference type="ARBA" id="ARBA00022603"/>
    </source>
</evidence>
<keyword evidence="2" id="KW-0489">Methyltransferase</keyword>
<dbReference type="Gene3D" id="3.40.50.150">
    <property type="entry name" value="Vaccinia Virus protein VP39"/>
    <property type="match status" value="1"/>
</dbReference>
<evidence type="ECO:0000256" key="7">
    <source>
        <dbReference type="ARBA" id="ARBA00043129"/>
    </source>
</evidence>
<dbReference type="GO" id="GO:0032259">
    <property type="term" value="P:methylation"/>
    <property type="evidence" value="ECO:0007669"/>
    <property type="project" value="UniProtKB-KW"/>
</dbReference>
<dbReference type="PANTHER" id="PTHR12753">
    <property type="entry name" value="AD-003 - RELATED"/>
    <property type="match status" value="1"/>
</dbReference>
<gene>
    <name evidence="11" type="ORF">H696_02970</name>
</gene>
<evidence type="ECO:0000313" key="11">
    <source>
        <dbReference type="EMBL" id="KCV70613.1"/>
    </source>
</evidence>
<comment type="similarity">
    <text evidence="1">Belongs to the methyltransferase superfamily. NTM1 family.</text>
</comment>
<comment type="catalytic activity">
    <reaction evidence="8">
        <text>N-terminal L-seryl-L-prolyl-L-lysyl-[protein] + 3 S-adenosyl-L-methionine = N-terminal N,N,N-trimethyl-L-seryl-L-prolyl-L-lysyl-[protein] + 3 S-adenosyl-L-homocysteine + 3 H(+)</text>
        <dbReference type="Rhea" id="RHEA:54724"/>
        <dbReference type="Rhea" id="RHEA-COMP:13789"/>
        <dbReference type="Rhea" id="RHEA-COMP:13973"/>
        <dbReference type="ChEBI" id="CHEBI:15378"/>
        <dbReference type="ChEBI" id="CHEBI:57856"/>
        <dbReference type="ChEBI" id="CHEBI:59789"/>
        <dbReference type="ChEBI" id="CHEBI:138061"/>
        <dbReference type="ChEBI" id="CHEBI:138317"/>
        <dbReference type="EC" id="2.1.1.244"/>
    </reaction>
</comment>
<name>A0A058Z9L8_FONAL</name>
<protein>
    <recommendedName>
        <fullName evidence="6">Alpha N-terminal protein methyltransferase 1</fullName>
        <ecNumber evidence="5">2.1.1.244</ecNumber>
    </recommendedName>
    <alternativeName>
        <fullName evidence="7">X-Pro-Lys N-terminal protein methyltransferase 1</fullName>
    </alternativeName>
</protein>
<dbReference type="GO" id="GO:0005737">
    <property type="term" value="C:cytoplasm"/>
    <property type="evidence" value="ECO:0007669"/>
    <property type="project" value="TreeGrafter"/>
</dbReference>
<evidence type="ECO:0000256" key="5">
    <source>
        <dbReference type="ARBA" id="ARBA00039112"/>
    </source>
</evidence>
<dbReference type="SUPFAM" id="SSF53335">
    <property type="entry name" value="S-adenosyl-L-methionine-dependent methyltransferases"/>
    <property type="match status" value="1"/>
</dbReference>
<proteinExistence type="inferred from homology"/>
<dbReference type="EC" id="2.1.1.244" evidence="5"/>
<evidence type="ECO:0000313" key="12">
    <source>
        <dbReference type="Proteomes" id="UP000030693"/>
    </source>
</evidence>
<dbReference type="STRING" id="691883.A0A058Z9L8"/>
<comment type="catalytic activity">
    <reaction evidence="9">
        <text>N-terminal L-prolyl-L-prolyl-L-lysyl-[protein] + 2 S-adenosyl-L-methionine = N-terminal N,N-dimethyl-L-prolyl-L-prolyl-L-lysyl-[protein] + 2 S-adenosyl-L-homocysteine + 2 H(+)</text>
        <dbReference type="Rhea" id="RHEA:54736"/>
        <dbReference type="Rhea" id="RHEA-COMP:13787"/>
        <dbReference type="Rhea" id="RHEA-COMP:13974"/>
        <dbReference type="ChEBI" id="CHEBI:15378"/>
        <dbReference type="ChEBI" id="CHEBI:57856"/>
        <dbReference type="ChEBI" id="CHEBI:59789"/>
        <dbReference type="ChEBI" id="CHEBI:138059"/>
        <dbReference type="ChEBI" id="CHEBI:138318"/>
        <dbReference type="EC" id="2.1.1.244"/>
    </reaction>
</comment>
<keyword evidence="3" id="KW-0808">Transferase</keyword>
<reference evidence="11" key="1">
    <citation type="submission" date="2013-04" db="EMBL/GenBank/DDBJ databases">
        <title>The Genome Sequence of Fonticula alba ATCC 38817.</title>
        <authorList>
            <consortium name="The Broad Institute Genomics Platform"/>
            <person name="Russ C."/>
            <person name="Cuomo C."/>
            <person name="Burger G."/>
            <person name="Gray M.W."/>
            <person name="Holland P.W.H."/>
            <person name="King N."/>
            <person name="Lang F.B.F."/>
            <person name="Roger A.J."/>
            <person name="Ruiz-Trillo I."/>
            <person name="Brown M."/>
            <person name="Walker B."/>
            <person name="Young S."/>
            <person name="Zeng Q."/>
            <person name="Gargeya S."/>
            <person name="Fitzgerald M."/>
            <person name="Haas B."/>
            <person name="Abouelleil A."/>
            <person name="Allen A.W."/>
            <person name="Alvarado L."/>
            <person name="Arachchi H.M."/>
            <person name="Berlin A.M."/>
            <person name="Chapman S.B."/>
            <person name="Gainer-Dewar J."/>
            <person name="Goldberg J."/>
            <person name="Griggs A."/>
            <person name="Gujja S."/>
            <person name="Hansen M."/>
            <person name="Howarth C."/>
            <person name="Imamovic A."/>
            <person name="Ireland A."/>
            <person name="Larimer J."/>
            <person name="McCowan C."/>
            <person name="Murphy C."/>
            <person name="Pearson M."/>
            <person name="Poon T.W."/>
            <person name="Priest M."/>
            <person name="Roberts A."/>
            <person name="Saif S."/>
            <person name="Shea T."/>
            <person name="Sisk P."/>
            <person name="Sykes S."/>
            <person name="Wortman J."/>
            <person name="Nusbaum C."/>
            <person name="Birren B."/>
        </authorList>
    </citation>
    <scope>NUCLEOTIDE SEQUENCE [LARGE SCALE GENOMIC DNA]</scope>
    <source>
        <strain evidence="11">ATCC 38817</strain>
    </source>
</reference>
<dbReference type="RefSeq" id="XP_009495129.1">
    <property type="nucleotide sequence ID" value="XM_009496854.1"/>
</dbReference>
<sequence>MEAFEPVAGREYSAIWMQWVIGYLTDEDMVRFLLTCRRILTRDGPGGMVFLKDNVGTQEHIYDESDASITRTDAHIRRLFQKAGYILVDVKPQTRFPKYMIPVNMYAYKPDPLFTEEEPTTKAPGKE</sequence>
<dbReference type="OrthoDB" id="1298661at2759"/>
<dbReference type="PANTHER" id="PTHR12753:SF0">
    <property type="entry name" value="ALPHA N-TERMINAL PROTEIN METHYLTRANSFERASE 1"/>
    <property type="match status" value="1"/>
</dbReference>
<dbReference type="Proteomes" id="UP000030693">
    <property type="component" value="Unassembled WGS sequence"/>
</dbReference>
<evidence type="ECO:0000256" key="4">
    <source>
        <dbReference type="ARBA" id="ARBA00022691"/>
    </source>
</evidence>
<dbReference type="EMBL" id="KB932204">
    <property type="protein sequence ID" value="KCV70613.1"/>
    <property type="molecule type" value="Genomic_DNA"/>
</dbReference>
<dbReference type="Pfam" id="PF05891">
    <property type="entry name" value="Methyltransf_PK"/>
    <property type="match status" value="1"/>
</dbReference>
<evidence type="ECO:0000256" key="3">
    <source>
        <dbReference type="ARBA" id="ARBA00022679"/>
    </source>
</evidence>
<evidence type="ECO:0000256" key="6">
    <source>
        <dbReference type="ARBA" id="ARBA00039449"/>
    </source>
</evidence>
<keyword evidence="12" id="KW-1185">Reference proteome</keyword>
<keyword evidence="4" id="KW-0949">S-adenosyl-L-methionine</keyword>
<dbReference type="AlphaFoldDB" id="A0A058Z9L8"/>
<evidence type="ECO:0000256" key="8">
    <source>
        <dbReference type="ARBA" id="ARBA00047306"/>
    </source>
</evidence>
<evidence type="ECO:0000256" key="1">
    <source>
        <dbReference type="ARBA" id="ARBA00009059"/>
    </source>
</evidence>
<dbReference type="GeneID" id="20527695"/>
<accession>A0A058Z9L8</accession>
<organism evidence="11">
    <name type="scientific">Fonticula alba</name>
    <name type="common">Slime mold</name>
    <dbReference type="NCBI Taxonomy" id="691883"/>
    <lineage>
        <taxon>Eukaryota</taxon>
        <taxon>Rotosphaerida</taxon>
        <taxon>Fonticulaceae</taxon>
        <taxon>Fonticula</taxon>
    </lineage>
</organism>